<gene>
    <name evidence="2" type="ORF">J2W91_004587</name>
</gene>
<dbReference type="EMBL" id="JAVDTR010000015">
    <property type="protein sequence ID" value="MDR6726081.1"/>
    <property type="molecule type" value="Genomic_DNA"/>
</dbReference>
<feature type="signal peptide" evidence="1">
    <location>
        <begin position="1"/>
        <end position="24"/>
    </location>
</feature>
<proteinExistence type="predicted"/>
<evidence type="ECO:0000313" key="3">
    <source>
        <dbReference type="Proteomes" id="UP001254832"/>
    </source>
</evidence>
<evidence type="ECO:0000313" key="2">
    <source>
        <dbReference type="EMBL" id="MDR6726081.1"/>
    </source>
</evidence>
<sequence length="122" mass="13693">MKMFFEFKLLILLCSAIAIGGCGAINETKSAENQMNNSETDTNEISELLKPISDYILVHVEGEKQAVFYDAETKKIVIQAELTSTEVTKLYSKFNKNNIKIEPIDGEFTGIMPNDKENHFAP</sequence>
<dbReference type="Proteomes" id="UP001254832">
    <property type="component" value="Unassembled WGS sequence"/>
</dbReference>
<name>A0AAP5LPA0_PAEAM</name>
<dbReference type="PROSITE" id="PS51257">
    <property type="entry name" value="PROKAR_LIPOPROTEIN"/>
    <property type="match status" value="1"/>
</dbReference>
<organism evidence="2 3">
    <name type="scientific">Paenibacillus amylolyticus</name>
    <dbReference type="NCBI Taxonomy" id="1451"/>
    <lineage>
        <taxon>Bacteria</taxon>
        <taxon>Bacillati</taxon>
        <taxon>Bacillota</taxon>
        <taxon>Bacilli</taxon>
        <taxon>Bacillales</taxon>
        <taxon>Paenibacillaceae</taxon>
        <taxon>Paenibacillus</taxon>
    </lineage>
</organism>
<feature type="chain" id="PRO_5043043037" evidence="1">
    <location>
        <begin position="25"/>
        <end position="122"/>
    </location>
</feature>
<evidence type="ECO:0000256" key="1">
    <source>
        <dbReference type="SAM" id="SignalP"/>
    </source>
</evidence>
<dbReference type="RefSeq" id="WP_310143937.1">
    <property type="nucleotide sequence ID" value="NZ_JAVDTR010000015.1"/>
</dbReference>
<keyword evidence="1" id="KW-0732">Signal</keyword>
<accession>A0AAP5LPA0</accession>
<reference evidence="2" key="1">
    <citation type="submission" date="2023-07" db="EMBL/GenBank/DDBJ databases">
        <title>Sorghum-associated microbial communities from plants grown in Nebraska, USA.</title>
        <authorList>
            <person name="Schachtman D."/>
        </authorList>
    </citation>
    <scope>NUCLEOTIDE SEQUENCE</scope>
    <source>
        <strain evidence="2">BE80</strain>
    </source>
</reference>
<dbReference type="AlphaFoldDB" id="A0AAP5LPA0"/>
<protein>
    <submittedName>
        <fullName evidence="2">Uncharacterized protein</fullName>
    </submittedName>
</protein>
<comment type="caution">
    <text evidence="2">The sequence shown here is derived from an EMBL/GenBank/DDBJ whole genome shotgun (WGS) entry which is preliminary data.</text>
</comment>